<evidence type="ECO:0008006" key="3">
    <source>
        <dbReference type="Google" id="ProtNLM"/>
    </source>
</evidence>
<dbReference type="Proteomes" id="UP000297422">
    <property type="component" value="Unassembled WGS sequence"/>
</dbReference>
<dbReference type="EMBL" id="RQGT01000140">
    <property type="protein sequence ID" value="TGM07880.1"/>
    <property type="molecule type" value="Genomic_DNA"/>
</dbReference>
<evidence type="ECO:0000313" key="2">
    <source>
        <dbReference type="Proteomes" id="UP000297422"/>
    </source>
</evidence>
<sequence length="213" mass="25084">MNIEYRNYIHLSLVVLIFYTFLTCHLATAQSDYIRELKNFNYEVKTESGYEKSLNFPKMTAYLTSSREKIAEIIKDPNNIPLTEQDAISNEKLIQNNTFAFYCNIQNVNKKIVYILLNENEPLYVIGFRYDLIKVKTTTGGYPGRGQFAVNSEEIYPRIQADEIKKKIKGYGYKEFEVVKSNRFLFLFENKKLKKNNTISIYFNDESRVDVFF</sequence>
<proteinExistence type="predicted"/>
<name>A0ABY2MUB7_9LEPT</name>
<dbReference type="RefSeq" id="WP_135686778.1">
    <property type="nucleotide sequence ID" value="NZ_RQEQ01000044.1"/>
</dbReference>
<comment type="caution">
    <text evidence="1">The sequence shown here is derived from an EMBL/GenBank/DDBJ whole genome shotgun (WGS) entry which is preliminary data.</text>
</comment>
<keyword evidence="2" id="KW-1185">Reference proteome</keyword>
<organism evidence="1 2">
    <name type="scientific">Leptospira stimsonii</name>
    <dbReference type="NCBI Taxonomy" id="2202203"/>
    <lineage>
        <taxon>Bacteria</taxon>
        <taxon>Pseudomonadati</taxon>
        <taxon>Spirochaetota</taxon>
        <taxon>Spirochaetia</taxon>
        <taxon>Leptospirales</taxon>
        <taxon>Leptospiraceae</taxon>
        <taxon>Leptospira</taxon>
    </lineage>
</organism>
<protein>
    <recommendedName>
        <fullName evidence="3">PepSY domain-containing protein</fullName>
    </recommendedName>
</protein>
<accession>A0ABY2MUB7</accession>
<reference evidence="2" key="1">
    <citation type="journal article" date="2019" name="PLoS Negl. Trop. Dis.">
        <title>Revisiting the worldwide diversity of Leptospira species in the environment.</title>
        <authorList>
            <person name="Vincent A.T."/>
            <person name="Schiettekatte O."/>
            <person name="Bourhy P."/>
            <person name="Veyrier F.J."/>
            <person name="Picardeau M."/>
        </authorList>
    </citation>
    <scope>NUCLEOTIDE SEQUENCE [LARGE SCALE GENOMIC DNA]</scope>
    <source>
        <strain evidence="2">201702407</strain>
    </source>
</reference>
<gene>
    <name evidence="1" type="ORF">EHQ90_23295</name>
</gene>
<evidence type="ECO:0000313" key="1">
    <source>
        <dbReference type="EMBL" id="TGM07880.1"/>
    </source>
</evidence>